<evidence type="ECO:0000256" key="2">
    <source>
        <dbReference type="SAM" id="Phobius"/>
    </source>
</evidence>
<gene>
    <name evidence="3" type="ORF">BRYFOR_05477</name>
</gene>
<comment type="caution">
    <text evidence="3">The sequence shown here is derived from an EMBL/GenBank/DDBJ whole genome shotgun (WGS) entry which is preliminary data.</text>
</comment>
<evidence type="ECO:0000256" key="1">
    <source>
        <dbReference type="SAM" id="MobiDB-lite"/>
    </source>
</evidence>
<dbReference type="Proteomes" id="UP000005561">
    <property type="component" value="Unassembled WGS sequence"/>
</dbReference>
<keyword evidence="2" id="KW-0812">Transmembrane</keyword>
<keyword evidence="2" id="KW-1133">Transmembrane helix</keyword>
<feature type="region of interest" description="Disordered" evidence="1">
    <location>
        <begin position="20"/>
        <end position="43"/>
    </location>
</feature>
<keyword evidence="4" id="KW-1185">Reference proteome</keyword>
<name>C6LA35_9FIRM</name>
<keyword evidence="2" id="KW-0472">Membrane</keyword>
<dbReference type="AlphaFoldDB" id="C6LA35"/>
<sequence>MYLQNKQVYAGKEPGRFSGRQKCCPGGLSRRKQKKSGRAGAYRNREEKRMLKRKFMAGMISAAVMAGASFPAGAEEADVILDRVDAALEEIQYFEGTADIRMPVSLEYGEVSAEVPVEINGTFRADTGNRQAAMSFTLDADAEDGNVHTEYDIYIQDKMLYVSENGGEWMVQETGGEGQEGILSGTLSALKAVSGNTGMEESMEEADGTECHVLRAAIPSGSFLEIMGGPAGISGSETGIMEDAELELYIGAEDYLPRELRTGFTLYDDMDDEEGMLSCSVEADIRITSYEPQEIAIPAEVLEADAGISDTGEPEKTDSWEIPEDDDFLVTEGTAVNVSCGDGNGITFELPTDMENTTYDKSMTDYLCFSTDRAELTAEADGYYDTADNMESDRNFYMEGEYSDGFMDVEEFGFSVPAGSVSGIFFKSVHDGSVSYTSALAYIDIGDVCYKFDYTVYEEAEADEITGFIRKVCESIKNA</sequence>
<organism evidence="3 4">
    <name type="scientific">Marvinbryantia formatexigens DSM 14469</name>
    <dbReference type="NCBI Taxonomy" id="478749"/>
    <lineage>
        <taxon>Bacteria</taxon>
        <taxon>Bacillati</taxon>
        <taxon>Bacillota</taxon>
        <taxon>Clostridia</taxon>
        <taxon>Lachnospirales</taxon>
        <taxon>Lachnospiraceae</taxon>
        <taxon>Marvinbryantia</taxon>
    </lineage>
</organism>
<accession>C6LA35</accession>
<evidence type="ECO:0000313" key="3">
    <source>
        <dbReference type="EMBL" id="EET62442.1"/>
    </source>
</evidence>
<reference evidence="3" key="1">
    <citation type="submission" date="2009-07" db="EMBL/GenBank/DDBJ databases">
        <authorList>
            <person name="Weinstock G."/>
            <person name="Sodergren E."/>
            <person name="Clifton S."/>
            <person name="Fulton L."/>
            <person name="Fulton B."/>
            <person name="Courtney L."/>
            <person name="Fronick C."/>
            <person name="Harrison M."/>
            <person name="Strong C."/>
            <person name="Farmer C."/>
            <person name="Delahaunty K."/>
            <person name="Markovic C."/>
            <person name="Hall O."/>
            <person name="Minx P."/>
            <person name="Tomlinson C."/>
            <person name="Mitreva M."/>
            <person name="Nelson J."/>
            <person name="Hou S."/>
            <person name="Wollam A."/>
            <person name="Pepin K.H."/>
            <person name="Johnson M."/>
            <person name="Bhonagiri V."/>
            <person name="Nash W.E."/>
            <person name="Warren W."/>
            <person name="Chinwalla A."/>
            <person name="Mardis E.R."/>
            <person name="Wilson R.K."/>
        </authorList>
    </citation>
    <scope>NUCLEOTIDE SEQUENCE [LARGE SCALE GENOMIC DNA]</scope>
    <source>
        <strain evidence="3">DSM 14469</strain>
    </source>
</reference>
<evidence type="ECO:0000313" key="4">
    <source>
        <dbReference type="Proteomes" id="UP000005561"/>
    </source>
</evidence>
<dbReference type="EMBL" id="ACCL02000002">
    <property type="protein sequence ID" value="EET62442.1"/>
    <property type="molecule type" value="Genomic_DNA"/>
</dbReference>
<feature type="transmembrane region" description="Helical" evidence="2">
    <location>
        <begin position="55"/>
        <end position="74"/>
    </location>
</feature>
<dbReference type="Gene3D" id="2.50.20.20">
    <property type="match status" value="1"/>
</dbReference>
<dbReference type="STRING" id="168384.SAMN05660368_02249"/>
<proteinExistence type="predicted"/>
<protein>
    <submittedName>
        <fullName evidence="3">Uncharacterized protein</fullName>
    </submittedName>
</protein>